<evidence type="ECO:0000313" key="3">
    <source>
        <dbReference type="Proteomes" id="UP001252875"/>
    </source>
</evidence>
<proteinExistence type="predicted"/>
<sequence length="148" mass="16795">MKNYRIGFSPLGLLAVCLVMVPNLLFLFVTPPIDALNHNEASFWLWNLFENIGRFGMMTSLCIIVNKIPMRKNQMLEISAVISLLSYFVLWGFYFNGIANGVMLTGMAVFPSLFFLLIAWKLRNTLALSFTLLFALTHISITASNFLF</sequence>
<keyword evidence="1" id="KW-0472">Membrane</keyword>
<organism evidence="2 3">
    <name type="scientific">Enterococcus hulanensis</name>
    <dbReference type="NCBI Taxonomy" id="2559929"/>
    <lineage>
        <taxon>Bacteria</taxon>
        <taxon>Bacillati</taxon>
        <taxon>Bacillota</taxon>
        <taxon>Bacilli</taxon>
        <taxon>Lactobacillales</taxon>
        <taxon>Enterococcaceae</taxon>
        <taxon>Enterococcus</taxon>
    </lineage>
</organism>
<feature type="transmembrane region" description="Helical" evidence="1">
    <location>
        <begin position="12"/>
        <end position="31"/>
    </location>
</feature>
<keyword evidence="1" id="KW-1133">Transmembrane helix</keyword>
<feature type="transmembrane region" description="Helical" evidence="1">
    <location>
        <begin position="43"/>
        <end position="64"/>
    </location>
</feature>
<dbReference type="RefSeq" id="WP_311823514.1">
    <property type="nucleotide sequence ID" value="NZ_JARPYF010000016.1"/>
</dbReference>
<comment type="caution">
    <text evidence="2">The sequence shown here is derived from an EMBL/GenBank/DDBJ whole genome shotgun (WGS) entry which is preliminary data.</text>
</comment>
<evidence type="ECO:0000256" key="1">
    <source>
        <dbReference type="SAM" id="Phobius"/>
    </source>
</evidence>
<dbReference type="Proteomes" id="UP001252875">
    <property type="component" value="Unassembled WGS sequence"/>
</dbReference>
<keyword evidence="3" id="KW-1185">Reference proteome</keyword>
<feature type="transmembrane region" description="Helical" evidence="1">
    <location>
        <begin position="127"/>
        <end position="147"/>
    </location>
</feature>
<feature type="transmembrane region" description="Helical" evidence="1">
    <location>
        <begin position="101"/>
        <end position="120"/>
    </location>
</feature>
<evidence type="ECO:0000313" key="2">
    <source>
        <dbReference type="EMBL" id="MDT2602204.1"/>
    </source>
</evidence>
<reference evidence="2 3" key="1">
    <citation type="submission" date="2023-03" db="EMBL/GenBank/DDBJ databases">
        <authorList>
            <person name="Shen W."/>
            <person name="Cai J."/>
        </authorList>
    </citation>
    <scope>NUCLEOTIDE SEQUENCE [LARGE SCALE GENOMIC DNA]</scope>
    <source>
        <strain evidence="2 3">D6-4</strain>
    </source>
</reference>
<feature type="transmembrane region" description="Helical" evidence="1">
    <location>
        <begin position="76"/>
        <end position="95"/>
    </location>
</feature>
<dbReference type="EMBL" id="JARPYI010000017">
    <property type="protein sequence ID" value="MDT2602204.1"/>
    <property type="molecule type" value="Genomic_DNA"/>
</dbReference>
<name>A0ABU3F506_9ENTE</name>
<gene>
    <name evidence="2" type="ORF">P7D85_20800</name>
</gene>
<protein>
    <submittedName>
        <fullName evidence="2">Uncharacterized protein</fullName>
    </submittedName>
</protein>
<keyword evidence="1" id="KW-0812">Transmembrane</keyword>
<accession>A0ABU3F506</accession>